<sequence length="76" mass="8454">MEGYKRIMKHQSKNLEADELKGSESGGGRITAVCPHREARTRCEDRSLTLVAEDGESKGQEESVYPTRADTGRGWT</sequence>
<feature type="region of interest" description="Disordered" evidence="1">
    <location>
        <begin position="53"/>
        <end position="76"/>
    </location>
</feature>
<reference evidence="2 3" key="1">
    <citation type="submission" date="2014-04" db="EMBL/GenBank/DDBJ databases">
        <authorList>
            <consortium name="DOE Joint Genome Institute"/>
            <person name="Kuo A."/>
            <person name="Girlanda M."/>
            <person name="Perotto S."/>
            <person name="Kohler A."/>
            <person name="Nagy L.G."/>
            <person name="Floudas D."/>
            <person name="Copeland A."/>
            <person name="Barry K.W."/>
            <person name="Cichocki N."/>
            <person name="Veneault-Fourrey C."/>
            <person name="LaButti K."/>
            <person name="Lindquist E.A."/>
            <person name="Lipzen A."/>
            <person name="Lundell T."/>
            <person name="Morin E."/>
            <person name="Murat C."/>
            <person name="Sun H."/>
            <person name="Tunlid A."/>
            <person name="Henrissat B."/>
            <person name="Grigoriev I.V."/>
            <person name="Hibbett D.S."/>
            <person name="Martin F."/>
            <person name="Nordberg H.P."/>
            <person name="Cantor M.N."/>
            <person name="Hua S.X."/>
        </authorList>
    </citation>
    <scope>NUCLEOTIDE SEQUENCE [LARGE SCALE GENOMIC DNA]</scope>
    <source>
        <strain evidence="2 3">MUT 4182</strain>
    </source>
</reference>
<dbReference type="HOGENOM" id="CLU_2656287_0_0_1"/>
<feature type="compositionally biased region" description="Basic and acidic residues" evidence="1">
    <location>
        <begin position="13"/>
        <end position="22"/>
    </location>
</feature>
<organism evidence="2 3">
    <name type="scientific">Tulasnella calospora MUT 4182</name>
    <dbReference type="NCBI Taxonomy" id="1051891"/>
    <lineage>
        <taxon>Eukaryota</taxon>
        <taxon>Fungi</taxon>
        <taxon>Dikarya</taxon>
        <taxon>Basidiomycota</taxon>
        <taxon>Agaricomycotina</taxon>
        <taxon>Agaricomycetes</taxon>
        <taxon>Cantharellales</taxon>
        <taxon>Tulasnellaceae</taxon>
        <taxon>Tulasnella</taxon>
    </lineage>
</organism>
<dbReference type="EMBL" id="KN823396">
    <property type="protein sequence ID" value="KIO17334.1"/>
    <property type="molecule type" value="Genomic_DNA"/>
</dbReference>
<evidence type="ECO:0000313" key="2">
    <source>
        <dbReference type="EMBL" id="KIO17334.1"/>
    </source>
</evidence>
<name>A0A0C3Q3T7_9AGAM</name>
<proteinExistence type="predicted"/>
<protein>
    <submittedName>
        <fullName evidence="2">Uncharacterized protein</fullName>
    </submittedName>
</protein>
<keyword evidence="3" id="KW-1185">Reference proteome</keyword>
<evidence type="ECO:0000256" key="1">
    <source>
        <dbReference type="SAM" id="MobiDB-lite"/>
    </source>
</evidence>
<gene>
    <name evidence="2" type="ORF">M407DRAFT_246778</name>
</gene>
<dbReference type="AlphaFoldDB" id="A0A0C3Q3T7"/>
<feature type="compositionally biased region" description="Basic residues" evidence="1">
    <location>
        <begin position="1"/>
        <end position="12"/>
    </location>
</feature>
<dbReference type="Proteomes" id="UP000054248">
    <property type="component" value="Unassembled WGS sequence"/>
</dbReference>
<reference evidence="3" key="2">
    <citation type="submission" date="2015-01" db="EMBL/GenBank/DDBJ databases">
        <title>Evolutionary Origins and Diversification of the Mycorrhizal Mutualists.</title>
        <authorList>
            <consortium name="DOE Joint Genome Institute"/>
            <consortium name="Mycorrhizal Genomics Consortium"/>
            <person name="Kohler A."/>
            <person name="Kuo A."/>
            <person name="Nagy L.G."/>
            <person name="Floudas D."/>
            <person name="Copeland A."/>
            <person name="Barry K.W."/>
            <person name="Cichocki N."/>
            <person name="Veneault-Fourrey C."/>
            <person name="LaButti K."/>
            <person name="Lindquist E.A."/>
            <person name="Lipzen A."/>
            <person name="Lundell T."/>
            <person name="Morin E."/>
            <person name="Murat C."/>
            <person name="Riley R."/>
            <person name="Ohm R."/>
            <person name="Sun H."/>
            <person name="Tunlid A."/>
            <person name="Henrissat B."/>
            <person name="Grigoriev I.V."/>
            <person name="Hibbett D.S."/>
            <person name="Martin F."/>
        </authorList>
    </citation>
    <scope>NUCLEOTIDE SEQUENCE [LARGE SCALE GENOMIC DNA]</scope>
    <source>
        <strain evidence="3">MUT 4182</strain>
    </source>
</reference>
<evidence type="ECO:0000313" key="3">
    <source>
        <dbReference type="Proteomes" id="UP000054248"/>
    </source>
</evidence>
<accession>A0A0C3Q3T7</accession>
<feature type="region of interest" description="Disordered" evidence="1">
    <location>
        <begin position="1"/>
        <end position="32"/>
    </location>
</feature>